<accession>A0A1R4HJ54</accession>
<gene>
    <name evidence="2" type="ORF">CRENPOLYSF2_950003</name>
</gene>
<evidence type="ECO:0000313" key="2">
    <source>
        <dbReference type="EMBL" id="SJM96266.1"/>
    </source>
</evidence>
<keyword evidence="3" id="KW-1185">Reference proteome</keyword>
<dbReference type="AlphaFoldDB" id="A0A1R4HJ54"/>
<name>A0A1R4HJ54_9GAMM</name>
<protein>
    <submittedName>
        <fullName evidence="2">Uncharacterized protein</fullName>
    </submittedName>
</protein>
<dbReference type="Proteomes" id="UP000195442">
    <property type="component" value="Unassembled WGS sequence"/>
</dbReference>
<feature type="transmembrane region" description="Helical" evidence="1">
    <location>
        <begin position="19"/>
        <end position="36"/>
    </location>
</feature>
<dbReference type="EMBL" id="FUKJ01000463">
    <property type="protein sequence ID" value="SJM96266.1"/>
    <property type="molecule type" value="Genomic_DNA"/>
</dbReference>
<keyword evidence="1" id="KW-1133">Transmembrane helix</keyword>
<organism evidence="2 3">
    <name type="scientific">Crenothrix polyspora</name>
    <dbReference type="NCBI Taxonomy" id="360316"/>
    <lineage>
        <taxon>Bacteria</taxon>
        <taxon>Pseudomonadati</taxon>
        <taxon>Pseudomonadota</taxon>
        <taxon>Gammaproteobacteria</taxon>
        <taxon>Methylococcales</taxon>
        <taxon>Crenotrichaceae</taxon>
        <taxon>Crenothrix</taxon>
    </lineage>
</organism>
<reference evidence="3" key="1">
    <citation type="submission" date="2017-02" db="EMBL/GenBank/DDBJ databases">
        <authorList>
            <person name="Daims H."/>
        </authorList>
    </citation>
    <scope>NUCLEOTIDE SEQUENCE [LARGE SCALE GENOMIC DNA]</scope>
</reference>
<proteinExistence type="predicted"/>
<keyword evidence="1" id="KW-0472">Membrane</keyword>
<evidence type="ECO:0000313" key="3">
    <source>
        <dbReference type="Proteomes" id="UP000195442"/>
    </source>
</evidence>
<sequence length="37" mass="4280">MPDYNNETVIALAPPFEMLLIYCHLVLIIVILYLIAF</sequence>
<evidence type="ECO:0000256" key="1">
    <source>
        <dbReference type="SAM" id="Phobius"/>
    </source>
</evidence>
<keyword evidence="1" id="KW-0812">Transmembrane</keyword>